<evidence type="ECO:0000256" key="3">
    <source>
        <dbReference type="SAM" id="MobiDB-lite"/>
    </source>
</evidence>
<keyword evidence="2" id="KW-0067">ATP-binding</keyword>
<dbReference type="Gene3D" id="1.10.3290.10">
    <property type="entry name" value="Fido-like domain"/>
    <property type="match status" value="1"/>
</dbReference>
<organism evidence="5 6">
    <name type="scientific">Corynebacterium lizhenjunii</name>
    <dbReference type="NCBI Taxonomy" id="2709394"/>
    <lineage>
        <taxon>Bacteria</taxon>
        <taxon>Bacillati</taxon>
        <taxon>Actinomycetota</taxon>
        <taxon>Actinomycetes</taxon>
        <taxon>Mycobacteriales</taxon>
        <taxon>Corynebacteriaceae</taxon>
        <taxon>Corynebacterium</taxon>
    </lineage>
</organism>
<evidence type="ECO:0000313" key="5">
    <source>
        <dbReference type="EMBL" id="QPK80246.1"/>
    </source>
</evidence>
<gene>
    <name evidence="5" type="ORF">G7Y31_01325</name>
</gene>
<dbReference type="InterPro" id="IPR003812">
    <property type="entry name" value="Fido"/>
</dbReference>
<dbReference type="PANTHER" id="PTHR13504:SF38">
    <property type="entry name" value="FIDO DOMAIN-CONTAINING PROTEIN"/>
    <property type="match status" value="1"/>
</dbReference>
<evidence type="ECO:0000256" key="1">
    <source>
        <dbReference type="PIRSR" id="PIRSR640198-1"/>
    </source>
</evidence>
<accession>A0A7T0KGZ3</accession>
<reference evidence="5 6" key="1">
    <citation type="submission" date="2020-11" db="EMBL/GenBank/DDBJ databases">
        <title>Corynebacterium sp. ZJ-599.</title>
        <authorList>
            <person name="Zhou J."/>
        </authorList>
    </citation>
    <scope>NUCLEOTIDE SEQUENCE [LARGE SCALE GENOMIC DNA]</scope>
    <source>
        <strain evidence="5 6">ZJ-599</strain>
    </source>
</reference>
<keyword evidence="2" id="KW-0547">Nucleotide-binding</keyword>
<dbReference type="SUPFAM" id="SSF140931">
    <property type="entry name" value="Fic-like"/>
    <property type="match status" value="1"/>
</dbReference>
<sequence>MAVLAGSSSQHIAGFSAAAAAVARNVSILSDLNPQLADKDVLELEDFITMQSSLVAETQLKGIRHTQNWIGGSNYHPLTAAFVPPPPEEVEGLLEDLLTYLNGADHSALVQAALVHAQFETIHPFPDGNGRVGRAMIHTVLQRRGLTQAAVLPISMVLGTLSDRYVDGLTAFRNGEVLDWIAFFVDAAEIAAEKAAQIAQDVAALEADWTDRVNDYRKQQGLSRALRSDSTESRVLDSLPSTPLVTVASVQSLLGTSSTAAARAALESLTESGVLRKRSIGPGGLQGYFADDVFRLVDDAERQLASTQFDTRLSPPSRQNVPKHRE</sequence>
<dbReference type="AlphaFoldDB" id="A0A7T0KGZ3"/>
<dbReference type="GO" id="GO:0005524">
    <property type="term" value="F:ATP binding"/>
    <property type="evidence" value="ECO:0007669"/>
    <property type="project" value="UniProtKB-KW"/>
</dbReference>
<keyword evidence="6" id="KW-1185">Reference proteome</keyword>
<dbReference type="PROSITE" id="PS51459">
    <property type="entry name" value="FIDO"/>
    <property type="match status" value="1"/>
</dbReference>
<feature type="compositionally biased region" description="Polar residues" evidence="3">
    <location>
        <begin position="307"/>
        <end position="320"/>
    </location>
</feature>
<dbReference type="Proteomes" id="UP000594681">
    <property type="component" value="Chromosome"/>
</dbReference>
<dbReference type="EMBL" id="CP064954">
    <property type="protein sequence ID" value="QPK80246.1"/>
    <property type="molecule type" value="Genomic_DNA"/>
</dbReference>
<name>A0A7T0KGZ3_9CORY</name>
<evidence type="ECO:0000259" key="4">
    <source>
        <dbReference type="PROSITE" id="PS51459"/>
    </source>
</evidence>
<dbReference type="KEGG" id="cliz:G7Y31_01325"/>
<evidence type="ECO:0000313" key="6">
    <source>
        <dbReference type="Proteomes" id="UP000594681"/>
    </source>
</evidence>
<dbReference type="Pfam" id="PF02661">
    <property type="entry name" value="Fic"/>
    <property type="match status" value="1"/>
</dbReference>
<proteinExistence type="predicted"/>
<feature type="domain" description="Fido" evidence="4">
    <location>
        <begin position="42"/>
        <end position="186"/>
    </location>
</feature>
<evidence type="ECO:0000256" key="2">
    <source>
        <dbReference type="PIRSR" id="PIRSR640198-2"/>
    </source>
</evidence>
<protein>
    <submittedName>
        <fullName evidence="5">Fic family protein</fullName>
    </submittedName>
</protein>
<feature type="region of interest" description="Disordered" evidence="3">
    <location>
        <begin position="307"/>
        <end position="326"/>
    </location>
</feature>
<feature type="active site" evidence="1">
    <location>
        <position position="123"/>
    </location>
</feature>
<dbReference type="PANTHER" id="PTHR13504">
    <property type="entry name" value="FIDO DOMAIN-CONTAINING PROTEIN DDB_G0283145"/>
    <property type="match status" value="1"/>
</dbReference>
<dbReference type="InterPro" id="IPR040198">
    <property type="entry name" value="Fido_containing"/>
</dbReference>
<feature type="binding site" evidence="2">
    <location>
        <begin position="127"/>
        <end position="134"/>
    </location>
    <ligand>
        <name>ATP</name>
        <dbReference type="ChEBI" id="CHEBI:30616"/>
    </ligand>
</feature>
<dbReference type="InterPro" id="IPR036597">
    <property type="entry name" value="Fido-like_dom_sf"/>
</dbReference>